<dbReference type="SUPFAM" id="SSF48371">
    <property type="entry name" value="ARM repeat"/>
    <property type="match status" value="1"/>
</dbReference>
<dbReference type="GO" id="GO:0007165">
    <property type="term" value="P:signal transduction"/>
    <property type="evidence" value="ECO:0007669"/>
    <property type="project" value="InterPro"/>
</dbReference>
<evidence type="ECO:0000256" key="1">
    <source>
        <dbReference type="SAM" id="MobiDB-lite"/>
    </source>
</evidence>
<dbReference type="EMBL" id="CDMZ01003191">
    <property type="protein sequence ID" value="CEM45456.1"/>
    <property type="molecule type" value="Genomic_DNA"/>
</dbReference>
<dbReference type="Pfam" id="PF01603">
    <property type="entry name" value="B56"/>
    <property type="match status" value="1"/>
</dbReference>
<dbReference type="AlphaFoldDB" id="A0A0G4HMW7"/>
<feature type="non-terminal residue" evidence="2">
    <location>
        <position position="1"/>
    </location>
</feature>
<dbReference type="InterPro" id="IPR002554">
    <property type="entry name" value="PP2A_B56"/>
</dbReference>
<dbReference type="FunFam" id="1.25.10.10:FF:000372">
    <property type="entry name" value="Serine/threonine protein phosphatase 2A regulatory subunit"/>
    <property type="match status" value="1"/>
</dbReference>
<organism evidence="2">
    <name type="scientific">Chromera velia CCMP2878</name>
    <dbReference type="NCBI Taxonomy" id="1169474"/>
    <lineage>
        <taxon>Eukaryota</taxon>
        <taxon>Sar</taxon>
        <taxon>Alveolata</taxon>
        <taxon>Colpodellida</taxon>
        <taxon>Chromeraceae</taxon>
        <taxon>Chromera</taxon>
    </lineage>
</organism>
<feature type="compositionally biased region" description="Polar residues" evidence="1">
    <location>
        <begin position="39"/>
        <end position="50"/>
    </location>
</feature>
<dbReference type="GO" id="GO:0019888">
    <property type="term" value="F:protein phosphatase regulator activity"/>
    <property type="evidence" value="ECO:0007669"/>
    <property type="project" value="InterPro"/>
</dbReference>
<sequence length="494" mass="55590">GGTGRVGGGVGGASGGSPSGAVIPGSGVLRDLVPKPQVAQMQASRPTPQNMAGRGRGADENAFASLPTLREVSQNERTELFRKKLKACSVVFDFSAPSYAVEKEAKRQTLLEIVEFVNNTRSCFTEHVMADVVHMVSSNIFRALPPSATTHSIVFDPEEDEPTLESSWPHLQIVYEFFLRFVVSNDVDPKVAKRFIDQNFVLKLLDLFHSGDPRERDYLKTILHRIYGKFMALRSFIRKAIQHVFFRFVYESEVHNGIAELLEILGSIINGFALPLKDEHKSFLERSLIPLHKAKTLNNFHQQLAYCMTQYVEKDPRLAETIILGMLRFWPVTNTPKEVLFLNELEEILELTQPPEFANVMQVLFAKLAQCIVSPHFQVAERVLFLWNNDYIVRQINQNRQVLFPMVIGALYRNSKKHWNSTVHGLTYNVLKLLMEADPPLFDDCSAKHKAEEELAKKAEEERATKWSQLESLYLDATGGGGETGRAGTASVVS</sequence>
<dbReference type="VEuPathDB" id="CryptoDB:Cvel_7528"/>
<dbReference type="PANTHER" id="PTHR10257">
    <property type="entry name" value="SERINE/THREONINE PROTEIN PHOSPHATASE 2A PP2A REGULATORY SUBUNIT B"/>
    <property type="match status" value="1"/>
</dbReference>
<dbReference type="PANTHER" id="PTHR10257:SF3">
    <property type="entry name" value="SERINE_THREONINE-PROTEIN PHOSPHATASE 2A 56 KDA REGULATORY SUBUNIT GAMMA ISOFORM"/>
    <property type="match status" value="1"/>
</dbReference>
<feature type="region of interest" description="Disordered" evidence="1">
    <location>
        <begin position="1"/>
        <end position="59"/>
    </location>
</feature>
<evidence type="ECO:0008006" key="3">
    <source>
        <dbReference type="Google" id="ProtNLM"/>
    </source>
</evidence>
<dbReference type="InterPro" id="IPR011989">
    <property type="entry name" value="ARM-like"/>
</dbReference>
<feature type="compositionally biased region" description="Low complexity" evidence="1">
    <location>
        <begin position="19"/>
        <end position="28"/>
    </location>
</feature>
<protein>
    <recommendedName>
        <fullName evidence="3">Serine/threonine protein phosphatase 2A regulatory subunit</fullName>
    </recommendedName>
</protein>
<dbReference type="GO" id="GO:0000159">
    <property type="term" value="C:protein phosphatase type 2A complex"/>
    <property type="evidence" value="ECO:0007669"/>
    <property type="project" value="InterPro"/>
</dbReference>
<dbReference type="Gene3D" id="1.25.10.10">
    <property type="entry name" value="Leucine-rich Repeat Variant"/>
    <property type="match status" value="1"/>
</dbReference>
<accession>A0A0G4HMW7</accession>
<dbReference type="InterPro" id="IPR016024">
    <property type="entry name" value="ARM-type_fold"/>
</dbReference>
<gene>
    <name evidence="2" type="ORF">Cvel_7528</name>
</gene>
<reference evidence="2" key="1">
    <citation type="submission" date="2014-11" db="EMBL/GenBank/DDBJ databases">
        <authorList>
            <person name="Otto D Thomas"/>
            <person name="Naeem Raeece"/>
        </authorList>
    </citation>
    <scope>NUCLEOTIDE SEQUENCE</scope>
</reference>
<evidence type="ECO:0000313" key="2">
    <source>
        <dbReference type="EMBL" id="CEM45456.1"/>
    </source>
</evidence>
<dbReference type="PIRSF" id="PIRSF028043">
    <property type="entry name" value="PP2A_B56"/>
    <property type="match status" value="1"/>
</dbReference>
<feature type="compositionally biased region" description="Gly residues" evidence="1">
    <location>
        <begin position="1"/>
        <end position="18"/>
    </location>
</feature>
<proteinExistence type="predicted"/>
<name>A0A0G4HMW7_9ALVE</name>